<keyword evidence="3" id="KW-1185">Reference proteome</keyword>
<evidence type="ECO:0000259" key="1">
    <source>
        <dbReference type="Pfam" id="PF09603"/>
    </source>
</evidence>
<accession>A0A3M7LB51</accession>
<dbReference type="Proteomes" id="UP000267524">
    <property type="component" value="Unassembled WGS sequence"/>
</dbReference>
<organism evidence="2 3">
    <name type="scientific">Chryseobacterium nematophagum</name>
    <dbReference type="NCBI Taxonomy" id="2305228"/>
    <lineage>
        <taxon>Bacteria</taxon>
        <taxon>Pseudomonadati</taxon>
        <taxon>Bacteroidota</taxon>
        <taxon>Flavobacteriia</taxon>
        <taxon>Flavobacteriales</taxon>
        <taxon>Weeksellaceae</taxon>
        <taxon>Chryseobacterium group</taxon>
        <taxon>Chryseobacterium</taxon>
    </lineage>
</organism>
<dbReference type="RefSeq" id="WP_122546342.1">
    <property type="nucleotide sequence ID" value="NZ_QWIV01000013.1"/>
</dbReference>
<feature type="domain" description="Fibrobacter succinogenes major paralogous" evidence="1">
    <location>
        <begin position="390"/>
        <end position="569"/>
    </location>
</feature>
<dbReference type="EMBL" id="QWIV01000013">
    <property type="protein sequence ID" value="RMZ59220.1"/>
    <property type="molecule type" value="Genomic_DNA"/>
</dbReference>
<dbReference type="AlphaFoldDB" id="A0A3M7LB51"/>
<comment type="caution">
    <text evidence="2">The sequence shown here is derived from an EMBL/GenBank/DDBJ whole genome shotgun (WGS) entry which is preliminary data.</text>
</comment>
<name>A0A3M7LB51_9FLAO</name>
<dbReference type="InterPro" id="IPR011871">
    <property type="entry name" value="Fib_succ_major"/>
</dbReference>
<evidence type="ECO:0000313" key="3">
    <source>
        <dbReference type="Proteomes" id="UP000267524"/>
    </source>
</evidence>
<proteinExistence type="predicted"/>
<reference evidence="2 3" key="1">
    <citation type="submission" date="2018-08" db="EMBL/GenBank/DDBJ databases">
        <title>Chryseobacterium nematophagum: a novel matrix digesting pathogen of nematodes.</title>
        <authorList>
            <person name="Page A."/>
            <person name="Roberts M."/>
            <person name="Felix M.-A."/>
            <person name="Weir W."/>
        </authorList>
    </citation>
    <scope>NUCLEOTIDE SEQUENCE [LARGE SCALE GENOMIC DNA]</scope>
    <source>
        <strain evidence="2 3">JUb275</strain>
    </source>
</reference>
<sequence length="572" mass="60450">MKNNFINLKKILPSVLLLLVSYFYGQVRVVDSEKLTVAFNSSAFIDASSNPATNGTPNIGKGLLFPRTDLTKFNAFSQGPFNGLANNYPYYYDGFIVFNTANGEKALVGNTEGQLCRGFWYYDNPSENIEGGTWRPLRDNLCSQTNPPVITTLNCPEAITTGTLTQGVNVSGVSVQVPYTGGNGVAYLQGTAISSTGVTGLTATLQAGTLANGNGTLTYTISGTPVNSGTAHFAIAFGGQSCDLQVTVVAVSSPVTLNCGGATHYPLANPNIPQSFNPPLFPGTYYTTIPFTGGTGTYGSQTIPSDGQVLGLVATLRAGQMSDHQLIFDISGQTVNSGTATFVFTFQGQTCLFTRNVVSGGGPNPSNPDTVVMCGSSKAWKRHNLGADTSQDADIPTMAIAGNYYQWGRMGNVATPSTPSGVISGYNNNIPDLNSWNDVTKTGNDPCPAGFRVPTISDFENLKSNNPVSNNIGTFIENPSNFGSAVQIRCNDNQHILTLPLTGLRTGATSGGELRERGTQGHYWSSTTSGSVFSRNLSVIQGSLITTNTSPGAVINYNARTNGFNIRCISEN</sequence>
<dbReference type="Pfam" id="PF09603">
    <property type="entry name" value="Fib_succ_major"/>
    <property type="match status" value="1"/>
</dbReference>
<evidence type="ECO:0000313" key="2">
    <source>
        <dbReference type="EMBL" id="RMZ59220.1"/>
    </source>
</evidence>
<gene>
    <name evidence="2" type="ORF">D1632_06105</name>
</gene>
<protein>
    <recommendedName>
        <fullName evidence="1">Fibrobacter succinogenes major paralogous domain-containing protein</fullName>
    </recommendedName>
</protein>